<feature type="transmembrane region" description="Helical" evidence="2">
    <location>
        <begin position="50"/>
        <end position="68"/>
    </location>
</feature>
<gene>
    <name evidence="3" type="ORF">HINF_LOCUS39581</name>
    <name evidence="4" type="ORF">HINF_LOCUS78215</name>
</gene>
<feature type="compositionally biased region" description="Basic and acidic residues" evidence="1">
    <location>
        <begin position="200"/>
        <end position="210"/>
    </location>
</feature>
<evidence type="ECO:0000313" key="5">
    <source>
        <dbReference type="Proteomes" id="UP001642409"/>
    </source>
</evidence>
<feature type="compositionally biased region" description="Basic and acidic residues" evidence="1">
    <location>
        <begin position="296"/>
        <end position="311"/>
    </location>
</feature>
<feature type="transmembrane region" description="Helical" evidence="2">
    <location>
        <begin position="12"/>
        <end position="30"/>
    </location>
</feature>
<keyword evidence="2" id="KW-1133">Transmembrane helix</keyword>
<reference evidence="3" key="1">
    <citation type="submission" date="2023-06" db="EMBL/GenBank/DDBJ databases">
        <authorList>
            <person name="Kurt Z."/>
        </authorList>
    </citation>
    <scope>NUCLEOTIDE SEQUENCE</scope>
</reference>
<dbReference type="EMBL" id="CATOUU010000828">
    <property type="protein sequence ID" value="CAI9951936.1"/>
    <property type="molecule type" value="Genomic_DNA"/>
</dbReference>
<dbReference type="EMBL" id="CAXDID020000819">
    <property type="protein sequence ID" value="CAL6114712.1"/>
    <property type="molecule type" value="Genomic_DNA"/>
</dbReference>
<feature type="transmembrane region" description="Helical" evidence="2">
    <location>
        <begin position="80"/>
        <end position="102"/>
    </location>
</feature>
<keyword evidence="5" id="KW-1185">Reference proteome</keyword>
<protein>
    <submittedName>
        <fullName evidence="4">Hypothetical_protein</fullName>
    </submittedName>
</protein>
<accession>A0AA86Q766</accession>
<organism evidence="3">
    <name type="scientific">Hexamita inflata</name>
    <dbReference type="NCBI Taxonomy" id="28002"/>
    <lineage>
        <taxon>Eukaryota</taxon>
        <taxon>Metamonada</taxon>
        <taxon>Diplomonadida</taxon>
        <taxon>Hexamitidae</taxon>
        <taxon>Hexamitinae</taxon>
        <taxon>Hexamita</taxon>
    </lineage>
</organism>
<comment type="caution">
    <text evidence="3">The sequence shown here is derived from an EMBL/GenBank/DDBJ whole genome shotgun (WGS) entry which is preliminary data.</text>
</comment>
<evidence type="ECO:0000313" key="3">
    <source>
        <dbReference type="EMBL" id="CAI9951936.1"/>
    </source>
</evidence>
<keyword evidence="2" id="KW-0472">Membrane</keyword>
<feature type="region of interest" description="Disordered" evidence="1">
    <location>
        <begin position="191"/>
        <end position="210"/>
    </location>
</feature>
<feature type="region of interest" description="Disordered" evidence="1">
    <location>
        <begin position="292"/>
        <end position="324"/>
    </location>
</feature>
<sequence>MQLKRYDRCYQFLASTFAMFFVNLALQIITFSIRNVVYKAIFKGQFDETFTFYHCCLDGLLGTFNAYTMAVIKSESTMRVGLVLGSVKMLLSVGFYLVGYYVNKGMAHFSSFVYYYKYCVDVLGFGFFILYFIKFYKLKKYNQDDIAQSKNNSVINNSEIRQQNKSNNTVVRNSEPPRLVLQQMQPIDYLSRNTSTENTTESKSKESDVRASKYDVIYSQNVSDDRPSTSAPFIKQNISTEDEPVQKEQKYSKLNKVQNNSNIINNSVEQNVTAFQVQNEPPRIIFRQTNTSTTENELRKESQTLSEDRKGSFSASMFLNLNRK</sequence>
<evidence type="ECO:0000313" key="4">
    <source>
        <dbReference type="EMBL" id="CAL6114712.1"/>
    </source>
</evidence>
<name>A0AA86Q766_9EUKA</name>
<evidence type="ECO:0000256" key="2">
    <source>
        <dbReference type="SAM" id="Phobius"/>
    </source>
</evidence>
<reference evidence="4 5" key="2">
    <citation type="submission" date="2024-07" db="EMBL/GenBank/DDBJ databases">
        <authorList>
            <person name="Akdeniz Z."/>
        </authorList>
    </citation>
    <scope>NUCLEOTIDE SEQUENCE [LARGE SCALE GENOMIC DNA]</scope>
</reference>
<dbReference type="Proteomes" id="UP001642409">
    <property type="component" value="Unassembled WGS sequence"/>
</dbReference>
<feature type="compositionally biased region" description="Polar residues" evidence="1">
    <location>
        <begin position="313"/>
        <end position="324"/>
    </location>
</feature>
<keyword evidence="2" id="KW-0812">Transmembrane</keyword>
<proteinExistence type="predicted"/>
<dbReference type="AlphaFoldDB" id="A0AA86Q766"/>
<feature type="transmembrane region" description="Helical" evidence="2">
    <location>
        <begin position="114"/>
        <end position="133"/>
    </location>
</feature>
<evidence type="ECO:0000256" key="1">
    <source>
        <dbReference type="SAM" id="MobiDB-lite"/>
    </source>
</evidence>